<evidence type="ECO:0000256" key="3">
    <source>
        <dbReference type="ARBA" id="ARBA00022741"/>
    </source>
</evidence>
<dbReference type="GO" id="GO:0005524">
    <property type="term" value="F:ATP binding"/>
    <property type="evidence" value="ECO:0007669"/>
    <property type="project" value="UniProtKB-KW"/>
</dbReference>
<dbReference type="InterPro" id="IPR003593">
    <property type="entry name" value="AAA+_ATPase"/>
</dbReference>
<keyword evidence="4 6" id="KW-0067">ATP-binding</keyword>
<dbReference type="RefSeq" id="WP_191195846.1">
    <property type="nucleotide sequence ID" value="NZ_JACXYZ010000002.1"/>
</dbReference>
<proteinExistence type="inferred from homology"/>
<dbReference type="Pfam" id="PF00005">
    <property type="entry name" value="ABC_tran"/>
    <property type="match status" value="1"/>
</dbReference>
<sequence length="292" mass="30972">MSTTDTATHTPTGTLLSAASITKAFGSQTAVDRVDLTLGRGIVGVLGPNGAGKTTLLRILATVLAPDRGTLSLLGLDPAHPTSRTEVRRRLGYLPQSPRLYGGFTPLEMVDYVAILKEHTDAARRRREAAEMLEAVGLGDAMHKRIRTLSGGMQQRVALASALVGAPDLLVLDEPATGLDPEQRIALRSVLAETSHRGCVVLSTHNTAEVAALCQQVLVMDRGRICWSGTPAELAGEAEGRVWESDVEEPTALRSWLTGPGARRHVGTPPVGASPAVPTVDDGYLLVTRLTR</sequence>
<accession>A0ABR8NHR7</accession>
<keyword evidence="2" id="KW-0813">Transport</keyword>
<comment type="similarity">
    <text evidence="1">Belongs to the ABC transporter superfamily.</text>
</comment>
<evidence type="ECO:0000313" key="7">
    <source>
        <dbReference type="Proteomes" id="UP000618818"/>
    </source>
</evidence>
<dbReference type="PROSITE" id="PS00211">
    <property type="entry name" value="ABC_TRANSPORTER_1"/>
    <property type="match status" value="1"/>
</dbReference>
<evidence type="ECO:0000313" key="6">
    <source>
        <dbReference type="EMBL" id="MBD3925999.1"/>
    </source>
</evidence>
<evidence type="ECO:0000256" key="1">
    <source>
        <dbReference type="ARBA" id="ARBA00005417"/>
    </source>
</evidence>
<organism evidence="6 7">
    <name type="scientific">Nocardioides cavernae</name>
    <dbReference type="NCBI Taxonomy" id="1921566"/>
    <lineage>
        <taxon>Bacteria</taxon>
        <taxon>Bacillati</taxon>
        <taxon>Actinomycetota</taxon>
        <taxon>Actinomycetes</taxon>
        <taxon>Propionibacteriales</taxon>
        <taxon>Nocardioidaceae</taxon>
        <taxon>Nocardioides</taxon>
    </lineage>
</organism>
<gene>
    <name evidence="6" type="ORF">IEZ26_15355</name>
</gene>
<keyword evidence="7" id="KW-1185">Reference proteome</keyword>
<dbReference type="PANTHER" id="PTHR43335:SF2">
    <property type="entry name" value="ABC TRANSPORTER, ATP-BINDING PROTEIN"/>
    <property type="match status" value="1"/>
</dbReference>
<dbReference type="SMART" id="SM00382">
    <property type="entry name" value="AAA"/>
    <property type="match status" value="1"/>
</dbReference>
<comment type="caution">
    <text evidence="6">The sequence shown here is derived from an EMBL/GenBank/DDBJ whole genome shotgun (WGS) entry which is preliminary data.</text>
</comment>
<evidence type="ECO:0000259" key="5">
    <source>
        <dbReference type="PROSITE" id="PS50893"/>
    </source>
</evidence>
<dbReference type="EMBL" id="JACXYZ010000002">
    <property type="protein sequence ID" value="MBD3925999.1"/>
    <property type="molecule type" value="Genomic_DNA"/>
</dbReference>
<name>A0ABR8NHR7_9ACTN</name>
<dbReference type="SUPFAM" id="SSF52540">
    <property type="entry name" value="P-loop containing nucleoside triphosphate hydrolases"/>
    <property type="match status" value="1"/>
</dbReference>
<dbReference type="InterPro" id="IPR027417">
    <property type="entry name" value="P-loop_NTPase"/>
</dbReference>
<dbReference type="PANTHER" id="PTHR43335">
    <property type="entry name" value="ABC TRANSPORTER, ATP-BINDING PROTEIN"/>
    <property type="match status" value="1"/>
</dbReference>
<reference evidence="6 7" key="1">
    <citation type="submission" date="2020-09" db="EMBL/GenBank/DDBJ databases">
        <title>novel species in genus Nocardioides.</title>
        <authorList>
            <person name="Zhang G."/>
        </authorList>
    </citation>
    <scope>NUCLEOTIDE SEQUENCE [LARGE SCALE GENOMIC DNA]</scope>
    <source>
        <strain evidence="6 7">KCTC 39551</strain>
    </source>
</reference>
<evidence type="ECO:0000256" key="4">
    <source>
        <dbReference type="ARBA" id="ARBA00022840"/>
    </source>
</evidence>
<feature type="domain" description="ABC transporter" evidence="5">
    <location>
        <begin position="16"/>
        <end position="247"/>
    </location>
</feature>
<evidence type="ECO:0000256" key="2">
    <source>
        <dbReference type="ARBA" id="ARBA00022448"/>
    </source>
</evidence>
<dbReference type="InterPro" id="IPR003439">
    <property type="entry name" value="ABC_transporter-like_ATP-bd"/>
</dbReference>
<dbReference type="InterPro" id="IPR017871">
    <property type="entry name" value="ABC_transporter-like_CS"/>
</dbReference>
<dbReference type="Gene3D" id="3.40.50.300">
    <property type="entry name" value="P-loop containing nucleotide triphosphate hydrolases"/>
    <property type="match status" value="1"/>
</dbReference>
<protein>
    <submittedName>
        <fullName evidence="6">ATP-binding cassette domain-containing protein</fullName>
    </submittedName>
</protein>
<dbReference type="PROSITE" id="PS50893">
    <property type="entry name" value="ABC_TRANSPORTER_2"/>
    <property type="match status" value="1"/>
</dbReference>
<dbReference type="Proteomes" id="UP000618818">
    <property type="component" value="Unassembled WGS sequence"/>
</dbReference>
<keyword evidence="3" id="KW-0547">Nucleotide-binding</keyword>